<evidence type="ECO:0000313" key="1">
    <source>
        <dbReference type="EMBL" id="CAK5084686.1"/>
    </source>
</evidence>
<proteinExistence type="predicted"/>
<comment type="caution">
    <text evidence="1">The sequence shown here is derived from an EMBL/GenBank/DDBJ whole genome shotgun (WGS) entry which is preliminary data.</text>
</comment>
<evidence type="ECO:0000313" key="2">
    <source>
        <dbReference type="Proteomes" id="UP001497535"/>
    </source>
</evidence>
<dbReference type="Proteomes" id="UP001497535">
    <property type="component" value="Unassembled WGS sequence"/>
</dbReference>
<gene>
    <name evidence="1" type="ORF">MENTE1834_LOCUS32087</name>
</gene>
<accession>A0ACB1A0Q4</accession>
<organism evidence="1 2">
    <name type="scientific">Meloidogyne enterolobii</name>
    <name type="common">Root-knot nematode worm</name>
    <name type="synonym">Meloidogyne mayaguensis</name>
    <dbReference type="NCBI Taxonomy" id="390850"/>
    <lineage>
        <taxon>Eukaryota</taxon>
        <taxon>Metazoa</taxon>
        <taxon>Ecdysozoa</taxon>
        <taxon>Nematoda</taxon>
        <taxon>Chromadorea</taxon>
        <taxon>Rhabditida</taxon>
        <taxon>Tylenchina</taxon>
        <taxon>Tylenchomorpha</taxon>
        <taxon>Tylenchoidea</taxon>
        <taxon>Meloidogynidae</taxon>
        <taxon>Meloidogyninae</taxon>
        <taxon>Meloidogyne</taxon>
    </lineage>
</organism>
<protein>
    <submittedName>
        <fullName evidence="1">Uncharacterized protein</fullName>
    </submittedName>
</protein>
<name>A0ACB1A0Q4_MELEN</name>
<reference evidence="1" key="1">
    <citation type="submission" date="2023-11" db="EMBL/GenBank/DDBJ databases">
        <authorList>
            <person name="Poullet M."/>
        </authorList>
    </citation>
    <scope>NUCLEOTIDE SEQUENCE</scope>
    <source>
        <strain evidence="1">E1834</strain>
    </source>
</reference>
<dbReference type="EMBL" id="CAVMJV010000054">
    <property type="protein sequence ID" value="CAK5084686.1"/>
    <property type="molecule type" value="Genomic_DNA"/>
</dbReference>
<sequence length="82" mass="10147">MLYNFIILLFFYIIQPCVCFNLSRFETLETRHRKGIECWRPGDDSHFHYFGYRNHSYDKKPCLKWIDVTKQLLEIYKDYNTL</sequence>
<keyword evidence="2" id="KW-1185">Reference proteome</keyword>